<dbReference type="InterPro" id="IPR014105">
    <property type="entry name" value="Carotenoid/retinoid_OxRdtase"/>
</dbReference>
<dbReference type="NCBIfam" id="TIGR02734">
    <property type="entry name" value="crtI_fam"/>
    <property type="match status" value="1"/>
</dbReference>
<accession>A0A178M6L7</accession>
<keyword evidence="3 10" id="KW-0560">Oxidoreductase</keyword>
<dbReference type="PANTHER" id="PTHR43734:SF7">
    <property type="entry name" value="4,4'-DIAPONEUROSPORENE OXYGENASE"/>
    <property type="match status" value="1"/>
</dbReference>
<dbReference type="SUPFAM" id="SSF51905">
    <property type="entry name" value="FAD/NAD(P)-binding domain"/>
    <property type="match status" value="1"/>
</dbReference>
<dbReference type="GO" id="GO:0016117">
    <property type="term" value="P:carotenoid biosynthetic process"/>
    <property type="evidence" value="ECO:0007669"/>
    <property type="project" value="UniProtKB-KW"/>
</dbReference>
<evidence type="ECO:0000256" key="9">
    <source>
        <dbReference type="ARBA" id="ARBA00048532"/>
    </source>
</evidence>
<comment type="similarity">
    <text evidence="5">Belongs to the carotenoid/retinoid oxidoreductase family. CrtP subfamily.</text>
</comment>
<gene>
    <name evidence="12" type="ORF">A6A03_16930</name>
</gene>
<evidence type="ECO:0000256" key="6">
    <source>
        <dbReference type="ARBA" id="ARBA00039159"/>
    </source>
</evidence>
<organism evidence="12 13">
    <name type="scientific">Chloroflexus islandicus</name>
    <dbReference type="NCBI Taxonomy" id="1707952"/>
    <lineage>
        <taxon>Bacteria</taxon>
        <taxon>Bacillati</taxon>
        <taxon>Chloroflexota</taxon>
        <taxon>Chloroflexia</taxon>
        <taxon>Chloroflexales</taxon>
        <taxon>Chloroflexineae</taxon>
        <taxon>Chloroflexaceae</taxon>
        <taxon>Chloroflexus</taxon>
    </lineage>
</organism>
<feature type="domain" description="Amine oxidase" evidence="11">
    <location>
        <begin position="16"/>
        <end position="490"/>
    </location>
</feature>
<dbReference type="STRING" id="1707952.A6A03_16930"/>
<comment type="cofactor">
    <cofactor evidence="1">
        <name>FAD</name>
        <dbReference type="ChEBI" id="CHEBI:57692"/>
    </cofactor>
</comment>
<protein>
    <recommendedName>
        <fullName evidence="6">4,4'-diaponeurosporene oxygenase</fullName>
    </recommendedName>
    <alternativeName>
        <fullName evidence="7">4,4'-diaponeurosporene oxidase</fullName>
    </alternativeName>
    <alternativeName>
        <fullName evidence="8">Carotenoid oxidase</fullName>
    </alternativeName>
</protein>
<evidence type="ECO:0000256" key="1">
    <source>
        <dbReference type="ARBA" id="ARBA00001974"/>
    </source>
</evidence>
<reference evidence="12 13" key="1">
    <citation type="submission" date="2016-04" db="EMBL/GenBank/DDBJ databases">
        <title>Chloroflexus islandicus sp. nov., a thermophilic filamentous anoxygenic phototrophic bacterium from geyser Strokkur (Iceland).</title>
        <authorList>
            <person name="Gaisin V.A."/>
            <person name="Kalashnikov A.M."/>
            <person name="Sukhacheva M.V."/>
            <person name="Grouzdev D.S."/>
            <person name="Ivanov T.M."/>
            <person name="Kuznetsov B."/>
            <person name="Gorlenko V.M."/>
        </authorList>
    </citation>
    <scope>NUCLEOTIDE SEQUENCE [LARGE SCALE GENOMIC DNA]</scope>
    <source>
        <strain evidence="13">isl-2</strain>
    </source>
</reference>
<evidence type="ECO:0000313" key="12">
    <source>
        <dbReference type="EMBL" id="OAN44399.1"/>
    </source>
</evidence>
<evidence type="ECO:0000256" key="3">
    <source>
        <dbReference type="ARBA" id="ARBA00023002"/>
    </source>
</evidence>
<sequence length="496" mass="54705">MARPTQLPMIIVGGGLGGLAAAIRLAAQGRRVILCEKNERVGGKLNLHQAEGYTFDTGPSLLTMPWVIRDLFAAANRRMDDYLCLEQVEPTCRYFWPDGARFDAWQRLPQLIQEIERISPADVPNFFRFMAHTARIYDAVAGPFLLRPFDGLRELITPTMARHALRIDSLRSVDAAVRAFFRSPHLRQIFNRYATYNGSSPYLSPATFNLIAYIELAEGGWYVRGGMYQLAVALVRLAAELGVDLRTSAPVAEIMVERGSACGVRLTDGTVLPAAAVVVNADPQYAYERLIPGGQREARRLARIDPSYSGVVLFLGVEGDFPQLAHHNIFFGGDYPAEFQAIVRERRPALDPTVYIAATCRSDPAHAPPGHMNLFVLVNAPADDGRLDWEAVLPAYRDHIIAKLETMGLRGLRHAIRYTHHWTPRDLAQRYHAAFGAIYGISSNSPFAAFARPPLRARRVRGLYFVGGGTHPGGGIPLVLLSGQAVAARIAADMPV</sequence>
<evidence type="ECO:0000313" key="13">
    <source>
        <dbReference type="Proteomes" id="UP000078287"/>
    </source>
</evidence>
<comment type="pathway">
    <text evidence="4">Carotenoid biosynthesis; staphyloxanthin biosynthesis; staphyloxanthin from farnesyl diphosphate: step 3/5.</text>
</comment>
<evidence type="ECO:0000256" key="7">
    <source>
        <dbReference type="ARBA" id="ARBA00041900"/>
    </source>
</evidence>
<evidence type="ECO:0000256" key="8">
    <source>
        <dbReference type="ARBA" id="ARBA00042619"/>
    </source>
</evidence>
<dbReference type="Pfam" id="PF01593">
    <property type="entry name" value="Amino_oxidase"/>
    <property type="match status" value="1"/>
</dbReference>
<evidence type="ECO:0000256" key="2">
    <source>
        <dbReference type="ARBA" id="ARBA00022746"/>
    </source>
</evidence>
<evidence type="ECO:0000259" key="11">
    <source>
        <dbReference type="Pfam" id="PF01593"/>
    </source>
</evidence>
<comment type="catalytic activity">
    <reaction evidence="9">
        <text>all-trans-4,4'-diaponeurosporene + 2 AH2 + 2 O2 = 4,4'-diaponeurosporenal + 2 A + 3 H2O</text>
        <dbReference type="Rhea" id="RHEA:56104"/>
        <dbReference type="ChEBI" id="CHEBI:13193"/>
        <dbReference type="ChEBI" id="CHEBI:15377"/>
        <dbReference type="ChEBI" id="CHEBI:15379"/>
        <dbReference type="ChEBI" id="CHEBI:17499"/>
        <dbReference type="ChEBI" id="CHEBI:62743"/>
        <dbReference type="ChEBI" id="CHEBI:79065"/>
    </reaction>
</comment>
<dbReference type="GO" id="GO:0016491">
    <property type="term" value="F:oxidoreductase activity"/>
    <property type="evidence" value="ECO:0007669"/>
    <property type="project" value="UniProtKB-KW"/>
</dbReference>
<dbReference type="Gene3D" id="3.50.50.60">
    <property type="entry name" value="FAD/NAD(P)-binding domain"/>
    <property type="match status" value="2"/>
</dbReference>
<dbReference type="AlphaFoldDB" id="A0A178M6L7"/>
<keyword evidence="13" id="KW-1185">Reference proteome</keyword>
<evidence type="ECO:0000256" key="4">
    <source>
        <dbReference type="ARBA" id="ARBA00037901"/>
    </source>
</evidence>
<dbReference type="InterPro" id="IPR036188">
    <property type="entry name" value="FAD/NAD-bd_sf"/>
</dbReference>
<dbReference type="EMBL" id="LWQS01000067">
    <property type="protein sequence ID" value="OAN44399.1"/>
    <property type="molecule type" value="Genomic_DNA"/>
</dbReference>
<evidence type="ECO:0000256" key="5">
    <source>
        <dbReference type="ARBA" id="ARBA00038194"/>
    </source>
</evidence>
<proteinExistence type="inferred from homology"/>
<dbReference type="PANTHER" id="PTHR43734">
    <property type="entry name" value="PHYTOENE DESATURASE"/>
    <property type="match status" value="1"/>
</dbReference>
<dbReference type="InterPro" id="IPR002937">
    <property type="entry name" value="Amino_oxidase"/>
</dbReference>
<dbReference type="RefSeq" id="WP_066789316.1">
    <property type="nucleotide sequence ID" value="NZ_LWQS01000067.1"/>
</dbReference>
<keyword evidence="2 10" id="KW-0125">Carotenoid biosynthesis</keyword>
<name>A0A178M6L7_9CHLR</name>
<comment type="caution">
    <text evidence="12">The sequence shown here is derived from an EMBL/GenBank/DDBJ whole genome shotgun (WGS) entry which is preliminary data.</text>
</comment>
<dbReference type="Proteomes" id="UP000078287">
    <property type="component" value="Unassembled WGS sequence"/>
</dbReference>
<evidence type="ECO:0000256" key="10">
    <source>
        <dbReference type="RuleBase" id="RU362075"/>
    </source>
</evidence>